<dbReference type="PROSITE" id="PS00614">
    <property type="entry name" value="IGPS"/>
    <property type="match status" value="1"/>
</dbReference>
<evidence type="ECO:0000256" key="5">
    <source>
        <dbReference type="ARBA" id="ARBA00022793"/>
    </source>
</evidence>
<dbReference type="GO" id="GO:0000162">
    <property type="term" value="P:L-tryptophan biosynthetic process"/>
    <property type="evidence" value="ECO:0007669"/>
    <property type="project" value="UniProtKB-UniPathway"/>
</dbReference>
<dbReference type="InterPro" id="IPR001468">
    <property type="entry name" value="Indole-3-GlycerolPSynthase_CS"/>
</dbReference>
<comment type="catalytic activity">
    <reaction evidence="1">
        <text>1-(2-carboxyphenylamino)-1-deoxy-D-ribulose 5-phosphate + H(+) = (1S,2R)-1-C-(indol-3-yl)glycerol 3-phosphate + CO2 + H2O</text>
        <dbReference type="Rhea" id="RHEA:23476"/>
        <dbReference type="ChEBI" id="CHEBI:15377"/>
        <dbReference type="ChEBI" id="CHEBI:15378"/>
        <dbReference type="ChEBI" id="CHEBI:16526"/>
        <dbReference type="ChEBI" id="CHEBI:58613"/>
        <dbReference type="ChEBI" id="CHEBI:58866"/>
        <dbReference type="EC" id="4.1.1.48"/>
    </reaction>
</comment>
<gene>
    <name evidence="10" type="primary">trpC</name>
    <name evidence="10" type="ORF">DSCO28_58260</name>
</gene>
<evidence type="ECO:0000256" key="6">
    <source>
        <dbReference type="ARBA" id="ARBA00022822"/>
    </source>
</evidence>
<dbReference type="FunFam" id="3.20.20.70:FF:000024">
    <property type="entry name" value="Indole-3-glycerol phosphate synthase"/>
    <property type="match status" value="1"/>
</dbReference>
<protein>
    <recommendedName>
        <fullName evidence="3">indole-3-glycerol-phosphate synthase</fullName>
        <ecNumber evidence="3">4.1.1.48</ecNumber>
    </recommendedName>
</protein>
<dbReference type="InterPro" id="IPR013798">
    <property type="entry name" value="Indole-3-glycerol_P_synth_dom"/>
</dbReference>
<evidence type="ECO:0000313" key="10">
    <source>
        <dbReference type="EMBL" id="BBO85260.1"/>
    </source>
</evidence>
<evidence type="ECO:0000256" key="8">
    <source>
        <dbReference type="ARBA" id="ARBA00023239"/>
    </source>
</evidence>
<keyword evidence="8" id="KW-0456">Lyase</keyword>
<keyword evidence="4" id="KW-0028">Amino-acid biosynthesis</keyword>
<evidence type="ECO:0000256" key="4">
    <source>
        <dbReference type="ARBA" id="ARBA00022605"/>
    </source>
</evidence>
<evidence type="ECO:0000259" key="9">
    <source>
        <dbReference type="Pfam" id="PF00218"/>
    </source>
</evidence>
<name>A0A5K7ZYU1_9BACT</name>
<dbReference type="PANTHER" id="PTHR22854:SF2">
    <property type="entry name" value="INDOLE-3-GLYCEROL-PHOSPHATE SYNTHASE"/>
    <property type="match status" value="1"/>
</dbReference>
<evidence type="ECO:0000256" key="2">
    <source>
        <dbReference type="ARBA" id="ARBA00004696"/>
    </source>
</evidence>
<dbReference type="EMBL" id="AP021876">
    <property type="protein sequence ID" value="BBO85260.1"/>
    <property type="molecule type" value="Genomic_DNA"/>
</dbReference>
<keyword evidence="6" id="KW-0822">Tryptophan biosynthesis</keyword>
<dbReference type="UniPathway" id="UPA00035">
    <property type="reaction ID" value="UER00043"/>
</dbReference>
<keyword evidence="7" id="KW-0057">Aromatic amino acid biosynthesis</keyword>
<comment type="pathway">
    <text evidence="2">Amino-acid biosynthesis; L-tryptophan biosynthesis; L-tryptophan from chorismate: step 4/5.</text>
</comment>
<dbReference type="EC" id="4.1.1.48" evidence="3"/>
<feature type="domain" description="Indole-3-glycerol phosphate synthase" evidence="9">
    <location>
        <begin position="6"/>
        <end position="259"/>
    </location>
</feature>
<dbReference type="Pfam" id="PF00218">
    <property type="entry name" value="IGPS"/>
    <property type="match status" value="1"/>
</dbReference>
<accession>A0A5K7ZYU1</accession>
<dbReference type="InterPro" id="IPR045186">
    <property type="entry name" value="Indole-3-glycerol_P_synth"/>
</dbReference>
<dbReference type="AlphaFoldDB" id="A0A5K7ZYU1"/>
<proteinExistence type="predicted"/>
<dbReference type="GO" id="GO:0004425">
    <property type="term" value="F:indole-3-glycerol-phosphate synthase activity"/>
    <property type="evidence" value="ECO:0007669"/>
    <property type="project" value="UniProtKB-EC"/>
</dbReference>
<dbReference type="KEGG" id="dov:DSCO28_58260"/>
<dbReference type="RefSeq" id="WP_155324922.1">
    <property type="nucleotide sequence ID" value="NZ_AP021876.1"/>
</dbReference>
<dbReference type="GO" id="GO:0004640">
    <property type="term" value="F:phosphoribosylanthranilate isomerase activity"/>
    <property type="evidence" value="ECO:0007669"/>
    <property type="project" value="TreeGrafter"/>
</dbReference>
<dbReference type="SUPFAM" id="SSF51366">
    <property type="entry name" value="Ribulose-phoshate binding barrel"/>
    <property type="match status" value="1"/>
</dbReference>
<reference evidence="10 11" key="1">
    <citation type="submission" date="2019-11" db="EMBL/GenBank/DDBJ databases">
        <title>Comparative genomics of hydrocarbon-degrading Desulfosarcina strains.</title>
        <authorList>
            <person name="Watanabe M."/>
            <person name="Kojima H."/>
            <person name="Fukui M."/>
        </authorList>
    </citation>
    <scope>NUCLEOTIDE SEQUENCE [LARGE SCALE GENOMIC DNA]</scope>
    <source>
        <strain evidence="10 11">28bB2T</strain>
    </source>
</reference>
<dbReference type="InterPro" id="IPR013785">
    <property type="entry name" value="Aldolase_TIM"/>
</dbReference>
<dbReference type="Gene3D" id="3.20.20.70">
    <property type="entry name" value="Aldolase class I"/>
    <property type="match status" value="1"/>
</dbReference>
<organism evidence="10 11">
    <name type="scientific">Desulfosarcina ovata subsp. sediminis</name>
    <dbReference type="NCBI Taxonomy" id="885957"/>
    <lineage>
        <taxon>Bacteria</taxon>
        <taxon>Pseudomonadati</taxon>
        <taxon>Thermodesulfobacteriota</taxon>
        <taxon>Desulfobacteria</taxon>
        <taxon>Desulfobacterales</taxon>
        <taxon>Desulfosarcinaceae</taxon>
        <taxon>Desulfosarcina</taxon>
    </lineage>
</organism>
<dbReference type="NCBIfam" id="NF001377">
    <property type="entry name" value="PRK00278.2-4"/>
    <property type="match status" value="1"/>
</dbReference>
<dbReference type="InterPro" id="IPR011060">
    <property type="entry name" value="RibuloseP-bd_barrel"/>
</dbReference>
<keyword evidence="5" id="KW-0210">Decarboxylase</keyword>
<evidence type="ECO:0000313" key="11">
    <source>
        <dbReference type="Proteomes" id="UP000425960"/>
    </source>
</evidence>
<dbReference type="PANTHER" id="PTHR22854">
    <property type="entry name" value="TRYPTOPHAN BIOSYNTHESIS PROTEIN"/>
    <property type="match status" value="1"/>
</dbReference>
<dbReference type="CDD" id="cd00331">
    <property type="entry name" value="IGPS"/>
    <property type="match status" value="1"/>
</dbReference>
<sequence>MPSDFLNTIIEQKREDISRASKGVSEAQLMEQARQRSDFRPFAHRLSRPGPGGANIIAEIKRASPSKGDICPDLDAAPTAARYEAGGAAAISVLTDTTFFKGCLDDLTASRAACGLPVLRKEFIISRYQVVEAAAAGADAILLIARILTADKLDQLYRLCRELGMDALVEIHTPADAEVVAGMDVRLVGINNRNLSTFETDLAVAVELVARLAPHQVPVAASGIASAGDVRRNLSAGIFNFLVGESIVRAADPAGFIRGLVNAGQAGDNP</sequence>
<evidence type="ECO:0000256" key="7">
    <source>
        <dbReference type="ARBA" id="ARBA00023141"/>
    </source>
</evidence>
<evidence type="ECO:0000256" key="3">
    <source>
        <dbReference type="ARBA" id="ARBA00012362"/>
    </source>
</evidence>
<evidence type="ECO:0000256" key="1">
    <source>
        <dbReference type="ARBA" id="ARBA00001633"/>
    </source>
</evidence>
<dbReference type="Proteomes" id="UP000425960">
    <property type="component" value="Chromosome"/>
</dbReference>